<accession>A0AAQ3PKZ3</accession>
<dbReference type="EMBL" id="CP144745">
    <property type="protein sequence ID" value="WVZ51265.1"/>
    <property type="molecule type" value="Genomic_DNA"/>
</dbReference>
<proteinExistence type="predicted"/>
<evidence type="ECO:0000313" key="3">
    <source>
        <dbReference type="Proteomes" id="UP001341281"/>
    </source>
</evidence>
<keyword evidence="3" id="KW-1185">Reference proteome</keyword>
<evidence type="ECO:0000256" key="1">
    <source>
        <dbReference type="SAM" id="MobiDB-lite"/>
    </source>
</evidence>
<feature type="region of interest" description="Disordered" evidence="1">
    <location>
        <begin position="1"/>
        <end position="24"/>
    </location>
</feature>
<protein>
    <submittedName>
        <fullName evidence="2">Uncharacterized protein</fullName>
    </submittedName>
</protein>
<dbReference type="AlphaFoldDB" id="A0AAQ3PKZ3"/>
<name>A0AAQ3PKZ3_PASNO</name>
<dbReference type="EMBL" id="CP144745">
    <property type="protein sequence ID" value="WVZ51264.1"/>
    <property type="molecule type" value="Genomic_DNA"/>
</dbReference>
<evidence type="ECO:0000313" key="2">
    <source>
        <dbReference type="EMBL" id="WVZ51264.1"/>
    </source>
</evidence>
<feature type="non-terminal residue" evidence="2">
    <location>
        <position position="242"/>
    </location>
</feature>
<sequence>MRMVAQRAWPGPARCNGRHGGGPVPWEPYSPGPRGAPLPIRNPSPFVPHPAASHLDLDLLSSPIGSRLLSRLLRRRRRGPDGPRLTDDVVCRPAWTSIPPSLSPPLSSPRPPSLTLIPFGGPRSSAPAASLVLRLRKVSVACRCRVVVEEPEASSGRRRGAELLGLVVGVEFMELDPAAKEEERRLEDHNEAQDARAFMGLAPARHGPWWHAVLPCRHGTIMAWSCRAWAGWLARGPTRHDP</sequence>
<dbReference type="Proteomes" id="UP001341281">
    <property type="component" value="Chromosome 01"/>
</dbReference>
<organism evidence="2 3">
    <name type="scientific">Paspalum notatum var. saurae</name>
    <dbReference type="NCBI Taxonomy" id="547442"/>
    <lineage>
        <taxon>Eukaryota</taxon>
        <taxon>Viridiplantae</taxon>
        <taxon>Streptophyta</taxon>
        <taxon>Embryophyta</taxon>
        <taxon>Tracheophyta</taxon>
        <taxon>Spermatophyta</taxon>
        <taxon>Magnoliopsida</taxon>
        <taxon>Liliopsida</taxon>
        <taxon>Poales</taxon>
        <taxon>Poaceae</taxon>
        <taxon>PACMAD clade</taxon>
        <taxon>Panicoideae</taxon>
        <taxon>Andropogonodae</taxon>
        <taxon>Paspaleae</taxon>
        <taxon>Paspalinae</taxon>
        <taxon>Paspalum</taxon>
    </lineage>
</organism>
<gene>
    <name evidence="2" type="ORF">U9M48_002422</name>
</gene>
<reference evidence="2 3" key="1">
    <citation type="submission" date="2024-02" db="EMBL/GenBank/DDBJ databases">
        <title>High-quality chromosome-scale genome assembly of Pensacola bahiagrass (Paspalum notatum Flugge var. saurae).</title>
        <authorList>
            <person name="Vega J.M."/>
            <person name="Podio M."/>
            <person name="Orjuela J."/>
            <person name="Siena L.A."/>
            <person name="Pessino S.C."/>
            <person name="Combes M.C."/>
            <person name="Mariac C."/>
            <person name="Albertini E."/>
            <person name="Pupilli F."/>
            <person name="Ortiz J.P.A."/>
            <person name="Leblanc O."/>
        </authorList>
    </citation>
    <scope>NUCLEOTIDE SEQUENCE [LARGE SCALE GENOMIC DNA]</scope>
    <source>
        <strain evidence="2">R1</strain>
        <tissue evidence="2">Leaf</tissue>
    </source>
</reference>